<evidence type="ECO:0000313" key="3">
    <source>
        <dbReference type="Proteomes" id="UP001151760"/>
    </source>
</evidence>
<dbReference type="Gene3D" id="1.10.340.70">
    <property type="match status" value="1"/>
</dbReference>
<dbReference type="PANTHER" id="PTHR48475:SF2">
    <property type="entry name" value="RIBONUCLEASE H"/>
    <property type="match status" value="1"/>
</dbReference>
<feature type="domain" description="Reverse transcriptase/retrotransposon-derived protein RNase H-like" evidence="1">
    <location>
        <begin position="2"/>
        <end position="73"/>
    </location>
</feature>
<dbReference type="InterPro" id="IPR041577">
    <property type="entry name" value="RT_RNaseH_2"/>
</dbReference>
<comment type="caution">
    <text evidence="2">The sequence shown here is derived from an EMBL/GenBank/DDBJ whole genome shotgun (WGS) entry which is preliminary data.</text>
</comment>
<dbReference type="EMBL" id="BQNB010018884">
    <property type="protein sequence ID" value="GJT79287.1"/>
    <property type="molecule type" value="Genomic_DNA"/>
</dbReference>
<gene>
    <name evidence="2" type="ORF">Tco_1053629</name>
</gene>
<dbReference type="InterPro" id="IPR043502">
    <property type="entry name" value="DNA/RNA_pol_sf"/>
</dbReference>
<evidence type="ECO:0000313" key="2">
    <source>
        <dbReference type="EMBL" id="GJT79287.1"/>
    </source>
</evidence>
<dbReference type="PANTHER" id="PTHR48475">
    <property type="entry name" value="RIBONUCLEASE H"/>
    <property type="match status" value="1"/>
</dbReference>
<accession>A0ABQ5GWB3</accession>
<keyword evidence="2" id="KW-0808">Transferase</keyword>
<name>A0ABQ5GWB3_9ASTR</name>
<dbReference type="Proteomes" id="UP001151760">
    <property type="component" value="Unassembled WGS sequence"/>
</dbReference>
<sequence length="399" mass="45397">MKQLIAKLPALTAREEKKELIVYLAAAKEAVSTVLMTEREAKQMPIYFVSCALRGPEVNYTSMEKLVLALVHANFIVERPEEDSPDTLIEVEEELLKPWILFTDRLSCGDGFGAGLILTNPEGAEFTYALRFRQMWIPELKEKSINELEVLAVVEEEGDTWMTQIYKYLTEETPPAAAKKGKSGAAKITTIRRVNGVLYKKSFLGPWLRCVRPLQANYVLREIHEGSCSMHANTRSVVAKSLQTRYYWPTMYKDSRARQDCQAHRTMIKSSNGDTPFSLTYGTKAVIPVEIGMPTLRTTEVDMVQNDEALEINLDLLEERREHAAIREAKRKAKMEKYYNSRVCITSFKPGDLVYRSNDASRVEERGKLSPKWEGPYEVTEALGNGAYKLRDHDGKQLL</sequence>
<dbReference type="Pfam" id="PF17919">
    <property type="entry name" value="RT_RNaseH_2"/>
    <property type="match status" value="1"/>
</dbReference>
<organism evidence="2 3">
    <name type="scientific">Tanacetum coccineum</name>
    <dbReference type="NCBI Taxonomy" id="301880"/>
    <lineage>
        <taxon>Eukaryota</taxon>
        <taxon>Viridiplantae</taxon>
        <taxon>Streptophyta</taxon>
        <taxon>Embryophyta</taxon>
        <taxon>Tracheophyta</taxon>
        <taxon>Spermatophyta</taxon>
        <taxon>Magnoliopsida</taxon>
        <taxon>eudicotyledons</taxon>
        <taxon>Gunneridae</taxon>
        <taxon>Pentapetalae</taxon>
        <taxon>asterids</taxon>
        <taxon>campanulids</taxon>
        <taxon>Asterales</taxon>
        <taxon>Asteraceae</taxon>
        <taxon>Asteroideae</taxon>
        <taxon>Anthemideae</taxon>
        <taxon>Anthemidinae</taxon>
        <taxon>Tanacetum</taxon>
    </lineage>
</organism>
<reference evidence="2" key="1">
    <citation type="journal article" date="2022" name="Int. J. Mol. Sci.">
        <title>Draft Genome of Tanacetum Coccineum: Genomic Comparison of Closely Related Tanacetum-Family Plants.</title>
        <authorList>
            <person name="Yamashiro T."/>
            <person name="Shiraishi A."/>
            <person name="Nakayama K."/>
            <person name="Satake H."/>
        </authorList>
    </citation>
    <scope>NUCLEOTIDE SEQUENCE</scope>
</reference>
<keyword evidence="2" id="KW-0695">RNA-directed DNA polymerase</keyword>
<proteinExistence type="predicted"/>
<reference evidence="2" key="2">
    <citation type="submission" date="2022-01" db="EMBL/GenBank/DDBJ databases">
        <authorList>
            <person name="Yamashiro T."/>
            <person name="Shiraishi A."/>
            <person name="Satake H."/>
            <person name="Nakayama K."/>
        </authorList>
    </citation>
    <scope>NUCLEOTIDE SEQUENCE</scope>
</reference>
<dbReference type="GO" id="GO:0003964">
    <property type="term" value="F:RNA-directed DNA polymerase activity"/>
    <property type="evidence" value="ECO:0007669"/>
    <property type="project" value="UniProtKB-KW"/>
</dbReference>
<protein>
    <submittedName>
        <fullName evidence="2">Reverse transcriptase domain-containing protein</fullName>
    </submittedName>
</protein>
<keyword evidence="3" id="KW-1185">Reference proteome</keyword>
<dbReference type="SUPFAM" id="SSF56672">
    <property type="entry name" value="DNA/RNA polymerases"/>
    <property type="match status" value="1"/>
</dbReference>
<keyword evidence="2" id="KW-0548">Nucleotidyltransferase</keyword>
<evidence type="ECO:0000259" key="1">
    <source>
        <dbReference type="Pfam" id="PF17919"/>
    </source>
</evidence>